<evidence type="ECO:0000256" key="1">
    <source>
        <dbReference type="ARBA" id="ARBA00023015"/>
    </source>
</evidence>
<dbReference type="SUPFAM" id="SSF52317">
    <property type="entry name" value="Class I glutamine amidotransferase-like"/>
    <property type="match status" value="1"/>
</dbReference>
<dbReference type="PANTHER" id="PTHR43130:SF3">
    <property type="entry name" value="HTH-TYPE TRANSCRIPTIONAL REGULATOR RV1931C"/>
    <property type="match status" value="1"/>
</dbReference>
<dbReference type="PROSITE" id="PS01124">
    <property type="entry name" value="HTH_ARAC_FAMILY_2"/>
    <property type="match status" value="1"/>
</dbReference>
<comment type="caution">
    <text evidence="4">The sequence shown here is derived from an EMBL/GenBank/DDBJ whole genome shotgun (WGS) entry which is preliminary data.</text>
</comment>
<dbReference type="EMBL" id="JBHLWQ010000126">
    <property type="protein sequence ID" value="MFC0201252.1"/>
    <property type="molecule type" value="Genomic_DNA"/>
</dbReference>
<feature type="domain" description="HTH araC/xylS-type" evidence="3">
    <location>
        <begin position="208"/>
        <end position="306"/>
    </location>
</feature>
<dbReference type="RefSeq" id="WP_265508304.1">
    <property type="nucleotide sequence ID" value="NZ_JAOTBE010000068.1"/>
</dbReference>
<keyword evidence="1" id="KW-0805">Transcription regulation</keyword>
<proteinExistence type="predicted"/>
<evidence type="ECO:0000313" key="5">
    <source>
        <dbReference type="Proteomes" id="UP001589795"/>
    </source>
</evidence>
<reference evidence="4 5" key="1">
    <citation type="submission" date="2024-09" db="EMBL/GenBank/DDBJ databases">
        <authorList>
            <person name="Sun Q."/>
            <person name="Mori K."/>
        </authorList>
    </citation>
    <scope>NUCLEOTIDE SEQUENCE [LARGE SCALE GENOMIC DNA]</scope>
    <source>
        <strain evidence="4 5">CCM 7904</strain>
    </source>
</reference>
<organism evidence="4 5">
    <name type="scientific">Paracoccus rhizosphaerae</name>
    <dbReference type="NCBI Taxonomy" id="1133347"/>
    <lineage>
        <taxon>Bacteria</taxon>
        <taxon>Pseudomonadati</taxon>
        <taxon>Pseudomonadota</taxon>
        <taxon>Alphaproteobacteria</taxon>
        <taxon>Rhodobacterales</taxon>
        <taxon>Paracoccaceae</taxon>
        <taxon>Paracoccus</taxon>
    </lineage>
</organism>
<keyword evidence="5" id="KW-1185">Reference proteome</keyword>
<dbReference type="InterPro" id="IPR002818">
    <property type="entry name" value="DJ-1/PfpI"/>
</dbReference>
<dbReference type="SMART" id="SM00342">
    <property type="entry name" value="HTH_ARAC"/>
    <property type="match status" value="1"/>
</dbReference>
<dbReference type="CDD" id="cd03136">
    <property type="entry name" value="GATase1_AraC_ArgR_like"/>
    <property type="match status" value="1"/>
</dbReference>
<dbReference type="Pfam" id="PF12833">
    <property type="entry name" value="HTH_18"/>
    <property type="match status" value="1"/>
</dbReference>
<evidence type="ECO:0000259" key="3">
    <source>
        <dbReference type="PROSITE" id="PS01124"/>
    </source>
</evidence>
<dbReference type="Proteomes" id="UP001589795">
    <property type="component" value="Unassembled WGS sequence"/>
</dbReference>
<keyword evidence="2" id="KW-0804">Transcription</keyword>
<dbReference type="InterPro" id="IPR052158">
    <property type="entry name" value="INH-QAR"/>
</dbReference>
<dbReference type="InterPro" id="IPR018060">
    <property type="entry name" value="HTH_AraC"/>
</dbReference>
<protein>
    <submittedName>
        <fullName evidence="4">GlxA family transcriptional regulator</fullName>
    </submittedName>
</protein>
<evidence type="ECO:0000256" key="2">
    <source>
        <dbReference type="ARBA" id="ARBA00023163"/>
    </source>
</evidence>
<dbReference type="Gene3D" id="3.40.50.880">
    <property type="match status" value="1"/>
</dbReference>
<evidence type="ECO:0000313" key="4">
    <source>
        <dbReference type="EMBL" id="MFC0201252.1"/>
    </source>
</evidence>
<dbReference type="Pfam" id="PF01965">
    <property type="entry name" value="DJ-1_PfpI"/>
    <property type="match status" value="1"/>
</dbReference>
<dbReference type="InterPro" id="IPR009057">
    <property type="entry name" value="Homeodomain-like_sf"/>
</dbReference>
<accession>A0ABV6CKH7</accession>
<dbReference type="PANTHER" id="PTHR43130">
    <property type="entry name" value="ARAC-FAMILY TRANSCRIPTIONAL REGULATOR"/>
    <property type="match status" value="1"/>
</dbReference>
<dbReference type="InterPro" id="IPR029062">
    <property type="entry name" value="Class_I_gatase-like"/>
</dbReference>
<dbReference type="Gene3D" id="1.10.10.60">
    <property type="entry name" value="Homeodomain-like"/>
    <property type="match status" value="1"/>
</dbReference>
<gene>
    <name evidence="4" type="ORF">ACFFIZ_13305</name>
</gene>
<dbReference type="SUPFAM" id="SSF46689">
    <property type="entry name" value="Homeodomain-like"/>
    <property type="match status" value="2"/>
</dbReference>
<name>A0ABV6CKH7_9RHOB</name>
<sequence>MRIAILLFDGFSNMVLSCLLEPLRAVRDQGRSDISWHIITADEGPVRSSSGLLVASDGDTSGSYDLLIVVAGYGYRDHAAAAALRQVSALSRRSALVIGADTGPWLLAALGMLSSKRATLHWSLLSEFAEAFPDVQVEPASHVSEGKVWTCGGASGALNLMLAFITDRYGQANAFIASSMFLHDAARPQARIDSGPRQLTGTGTARLRQVIGMMAETLEDPPSLPQLAGRCGLSLRKLDRLFRTEVGMPPGRYFQMLRLSRAQELANTTGLGLREIALQCGFADAPALSKAFRRAYGCSIRQTRAYARSTKAVKGRGQREIAE</sequence>